<dbReference type="Proteomes" id="UP000192491">
    <property type="component" value="Unassembled WGS sequence"/>
</dbReference>
<evidence type="ECO:0000256" key="2">
    <source>
        <dbReference type="ARBA" id="ARBA00010493"/>
    </source>
</evidence>
<dbReference type="FunFam" id="3.30.420.40:FF:000097">
    <property type="entry name" value="tRNA threonylcarbamoyladenosine biosynthesis protein TsaB"/>
    <property type="match status" value="1"/>
</dbReference>
<organism evidence="8 9">
    <name type="scientific">Thiothrix lacustris</name>
    <dbReference type="NCBI Taxonomy" id="525917"/>
    <lineage>
        <taxon>Bacteria</taxon>
        <taxon>Pseudomonadati</taxon>
        <taxon>Pseudomonadota</taxon>
        <taxon>Gammaproteobacteria</taxon>
        <taxon>Thiotrichales</taxon>
        <taxon>Thiotrichaceae</taxon>
        <taxon>Thiothrix</taxon>
    </lineage>
</organism>
<comment type="caution">
    <text evidence="8">The sequence shown here is derived from an EMBL/GenBank/DDBJ whole genome shotgun (WGS) entry which is preliminary data.</text>
</comment>
<dbReference type="InterPro" id="IPR000905">
    <property type="entry name" value="Gcp-like_dom"/>
</dbReference>
<dbReference type="PANTHER" id="PTHR11735:SF11">
    <property type="entry name" value="TRNA THREONYLCARBAMOYLADENOSINE BIOSYNTHESIS PROTEIN TSAB"/>
    <property type="match status" value="1"/>
</dbReference>
<keyword evidence="5" id="KW-0819">tRNA processing</keyword>
<evidence type="ECO:0000313" key="8">
    <source>
        <dbReference type="EMBL" id="OQX04163.1"/>
    </source>
</evidence>
<dbReference type="EMBL" id="MTEJ01000354">
    <property type="protein sequence ID" value="OQX04163.1"/>
    <property type="molecule type" value="Genomic_DNA"/>
</dbReference>
<accession>A0A1Y1QFG3</accession>
<dbReference type="CDD" id="cd24032">
    <property type="entry name" value="ASKHA_NBD_TsaB"/>
    <property type="match status" value="1"/>
</dbReference>
<evidence type="ECO:0000313" key="9">
    <source>
        <dbReference type="Proteomes" id="UP000192491"/>
    </source>
</evidence>
<dbReference type="PANTHER" id="PTHR11735">
    <property type="entry name" value="TRNA N6-ADENOSINE THREONYLCARBAMOYLTRANSFERASE"/>
    <property type="match status" value="1"/>
</dbReference>
<protein>
    <recommendedName>
        <fullName evidence="3">tRNA threonylcarbamoyladenosine biosynthesis protein TsaB</fullName>
    </recommendedName>
    <alternativeName>
        <fullName evidence="6">t(6)A37 threonylcarbamoyladenosine biosynthesis protein TsaB</fullName>
    </alternativeName>
</protein>
<reference evidence="8 9" key="1">
    <citation type="submission" date="2017-01" db="EMBL/GenBank/DDBJ databases">
        <title>Novel large sulfur bacteria in the metagenomes of groundwater-fed chemosynthetic microbial mats in the Lake Huron basin.</title>
        <authorList>
            <person name="Sharrar A.M."/>
            <person name="Flood B.E."/>
            <person name="Bailey J.V."/>
            <person name="Jones D.S."/>
            <person name="Biddanda B."/>
            <person name="Ruberg S.A."/>
            <person name="Marcus D.N."/>
            <person name="Dick G.J."/>
        </authorList>
    </citation>
    <scope>NUCLEOTIDE SEQUENCE [LARGE SCALE GENOMIC DNA]</scope>
    <source>
        <strain evidence="8">A8</strain>
    </source>
</reference>
<dbReference type="InterPro" id="IPR043129">
    <property type="entry name" value="ATPase_NBD"/>
</dbReference>
<dbReference type="AlphaFoldDB" id="A0A1Y1QFG3"/>
<comment type="similarity">
    <text evidence="2">Belongs to the KAE1 / TsaD family. TsaB subfamily.</text>
</comment>
<feature type="domain" description="Gcp-like" evidence="7">
    <location>
        <begin position="28"/>
        <end position="148"/>
    </location>
</feature>
<keyword evidence="8" id="KW-0808">Transferase</keyword>
<sequence>MKLLALDTSTEACSVAVYSDGVTFSAFELTPREHTHKILPMIEQVLAQAALRLSEVDALVVGRGPGAFTGIRIGIGVAQGLALAADKPVIPVSTLAALAQQVYQQYGATQVLAALDARMNEVYWGQYTVQNGLVQLQGEEQVCAAEHTPLPETAGWFAVGHGWSAYAEVLQARFSGKLEGANTELLPAAEFMLPLAVAAWQRGEAVAPELAQPVYLRNKIALTTQERLARQ</sequence>
<dbReference type="Gene3D" id="3.30.420.40">
    <property type="match status" value="2"/>
</dbReference>
<evidence type="ECO:0000256" key="3">
    <source>
        <dbReference type="ARBA" id="ARBA00019012"/>
    </source>
</evidence>
<dbReference type="GO" id="GO:0005829">
    <property type="term" value="C:cytosol"/>
    <property type="evidence" value="ECO:0007669"/>
    <property type="project" value="TreeGrafter"/>
</dbReference>
<evidence type="ECO:0000259" key="7">
    <source>
        <dbReference type="Pfam" id="PF00814"/>
    </source>
</evidence>
<dbReference type="Pfam" id="PF00814">
    <property type="entry name" value="TsaD"/>
    <property type="match status" value="1"/>
</dbReference>
<comment type="subcellular location">
    <subcellularLocation>
        <location evidence="1">Cytoplasm</location>
    </subcellularLocation>
</comment>
<dbReference type="SUPFAM" id="SSF53067">
    <property type="entry name" value="Actin-like ATPase domain"/>
    <property type="match status" value="2"/>
</dbReference>
<gene>
    <name evidence="8" type="ORF">BWK73_37115</name>
</gene>
<dbReference type="GO" id="GO:0002949">
    <property type="term" value="P:tRNA threonylcarbamoyladenosine modification"/>
    <property type="evidence" value="ECO:0007669"/>
    <property type="project" value="InterPro"/>
</dbReference>
<evidence type="ECO:0000256" key="6">
    <source>
        <dbReference type="ARBA" id="ARBA00032446"/>
    </source>
</evidence>
<proteinExistence type="inferred from homology"/>
<dbReference type="InterPro" id="IPR022496">
    <property type="entry name" value="T6A_TsaB"/>
</dbReference>
<evidence type="ECO:0000256" key="4">
    <source>
        <dbReference type="ARBA" id="ARBA00022490"/>
    </source>
</evidence>
<keyword evidence="4" id="KW-0963">Cytoplasm</keyword>
<dbReference type="NCBIfam" id="TIGR03725">
    <property type="entry name" value="T6A_YeaZ"/>
    <property type="match status" value="1"/>
</dbReference>
<evidence type="ECO:0000256" key="1">
    <source>
        <dbReference type="ARBA" id="ARBA00004496"/>
    </source>
</evidence>
<name>A0A1Y1QFG3_9GAMM</name>
<dbReference type="GO" id="GO:0016740">
    <property type="term" value="F:transferase activity"/>
    <property type="evidence" value="ECO:0007669"/>
    <property type="project" value="UniProtKB-KW"/>
</dbReference>
<evidence type="ECO:0000256" key="5">
    <source>
        <dbReference type="ARBA" id="ARBA00022694"/>
    </source>
</evidence>